<evidence type="ECO:0000259" key="2">
    <source>
        <dbReference type="Pfam" id="PF20151"/>
    </source>
</evidence>
<dbReference type="RefSeq" id="XP_047775116.1">
    <property type="nucleotide sequence ID" value="XM_047924814.1"/>
</dbReference>
<gene>
    <name evidence="3" type="ORF">C8Q71DRAFT_779702</name>
</gene>
<keyword evidence="1" id="KW-0812">Transmembrane</keyword>
<feature type="transmembrane region" description="Helical" evidence="1">
    <location>
        <begin position="54"/>
        <end position="74"/>
    </location>
</feature>
<evidence type="ECO:0000313" key="3">
    <source>
        <dbReference type="EMBL" id="KAH9832070.1"/>
    </source>
</evidence>
<feature type="transmembrane region" description="Helical" evidence="1">
    <location>
        <begin position="242"/>
        <end position="260"/>
    </location>
</feature>
<dbReference type="GeneID" id="72005546"/>
<evidence type="ECO:0000256" key="1">
    <source>
        <dbReference type="SAM" id="Phobius"/>
    </source>
</evidence>
<feature type="transmembrane region" description="Helical" evidence="1">
    <location>
        <begin position="215"/>
        <end position="236"/>
    </location>
</feature>
<feature type="transmembrane region" description="Helical" evidence="1">
    <location>
        <begin position="166"/>
        <end position="186"/>
    </location>
</feature>
<evidence type="ECO:0000313" key="4">
    <source>
        <dbReference type="Proteomes" id="UP000814176"/>
    </source>
</evidence>
<comment type="caution">
    <text evidence="3">The sequence shown here is derived from an EMBL/GenBank/DDBJ whole genome shotgun (WGS) entry which is preliminary data.</text>
</comment>
<feature type="transmembrane region" description="Helical" evidence="1">
    <location>
        <begin position="121"/>
        <end position="141"/>
    </location>
</feature>
<feature type="domain" description="DUF6533" evidence="2">
    <location>
        <begin position="22"/>
        <end position="66"/>
    </location>
</feature>
<dbReference type="Proteomes" id="UP000814176">
    <property type="component" value="Unassembled WGS sequence"/>
</dbReference>
<keyword evidence="4" id="KW-1185">Reference proteome</keyword>
<keyword evidence="1" id="KW-0472">Membrane</keyword>
<proteinExistence type="predicted"/>
<dbReference type="Pfam" id="PF20151">
    <property type="entry name" value="DUF6533"/>
    <property type="match status" value="1"/>
</dbReference>
<feature type="transmembrane region" description="Helical" evidence="1">
    <location>
        <begin position="12"/>
        <end position="33"/>
    </location>
</feature>
<accession>A0ABQ8K652</accession>
<name>A0ABQ8K652_9APHY</name>
<sequence length="317" mass="35418">MSGLVLQEKPGVAPQVTLYANYCLVAALTVCLYDHCLVIEQEIEFVWRRRNSPASVFYVLLRVVTLCNFGLLMVKDFTSMDCHSARPVVLALSIVVILYVTILAGISALRVYAISGRDWRLPVLILLLLLLRVSFLVFNYVSLTSIPVPLPLGCILTDLTSALKPYLTVSLVASIAADSVVIFETWRQTYRVYRMTRRDHIQAPLTALLMRDGTIYFGVVIIIDCLDLIFGCFTAHNFDGFYYIGTALICIVLSRFVLNLREASLGEPARTTSSILPTLSSDIRFPSGLDAFGSMLSDILDDDVSLDEDWFMDDDED</sequence>
<protein>
    <recommendedName>
        <fullName evidence="2">DUF6533 domain-containing protein</fullName>
    </recommendedName>
</protein>
<dbReference type="InterPro" id="IPR045340">
    <property type="entry name" value="DUF6533"/>
</dbReference>
<feature type="transmembrane region" description="Helical" evidence="1">
    <location>
        <begin position="86"/>
        <end position="109"/>
    </location>
</feature>
<reference evidence="3 4" key="1">
    <citation type="journal article" date="2021" name="Environ. Microbiol.">
        <title>Gene family expansions and transcriptome signatures uncover fungal adaptations to wood decay.</title>
        <authorList>
            <person name="Hage H."/>
            <person name="Miyauchi S."/>
            <person name="Viragh M."/>
            <person name="Drula E."/>
            <person name="Min B."/>
            <person name="Chaduli D."/>
            <person name="Navarro D."/>
            <person name="Favel A."/>
            <person name="Norest M."/>
            <person name="Lesage-Meessen L."/>
            <person name="Balint B."/>
            <person name="Merenyi Z."/>
            <person name="de Eugenio L."/>
            <person name="Morin E."/>
            <person name="Martinez A.T."/>
            <person name="Baldrian P."/>
            <person name="Stursova M."/>
            <person name="Martinez M.J."/>
            <person name="Novotny C."/>
            <person name="Magnuson J.K."/>
            <person name="Spatafora J.W."/>
            <person name="Maurice S."/>
            <person name="Pangilinan J."/>
            <person name="Andreopoulos W."/>
            <person name="LaButti K."/>
            <person name="Hundley H."/>
            <person name="Na H."/>
            <person name="Kuo A."/>
            <person name="Barry K."/>
            <person name="Lipzen A."/>
            <person name="Henrissat B."/>
            <person name="Riley R."/>
            <person name="Ahrendt S."/>
            <person name="Nagy L.G."/>
            <person name="Grigoriev I.V."/>
            <person name="Martin F."/>
            <person name="Rosso M.N."/>
        </authorList>
    </citation>
    <scope>NUCLEOTIDE SEQUENCE [LARGE SCALE GENOMIC DNA]</scope>
    <source>
        <strain evidence="3 4">CIRM-BRFM 1785</strain>
    </source>
</reference>
<dbReference type="EMBL" id="JADCUA010000023">
    <property type="protein sequence ID" value="KAH9832070.1"/>
    <property type="molecule type" value="Genomic_DNA"/>
</dbReference>
<organism evidence="3 4">
    <name type="scientific">Rhodofomes roseus</name>
    <dbReference type="NCBI Taxonomy" id="34475"/>
    <lineage>
        <taxon>Eukaryota</taxon>
        <taxon>Fungi</taxon>
        <taxon>Dikarya</taxon>
        <taxon>Basidiomycota</taxon>
        <taxon>Agaricomycotina</taxon>
        <taxon>Agaricomycetes</taxon>
        <taxon>Polyporales</taxon>
        <taxon>Rhodofomes</taxon>
    </lineage>
</organism>
<keyword evidence="1" id="KW-1133">Transmembrane helix</keyword>